<evidence type="ECO:0000313" key="1">
    <source>
        <dbReference type="EMBL" id="KAJ8044807.1"/>
    </source>
</evidence>
<dbReference type="Proteomes" id="UP001152320">
    <property type="component" value="Chromosome 3"/>
</dbReference>
<name>A0A9Q1CGB6_HOLLE</name>
<dbReference type="AlphaFoldDB" id="A0A9Q1CGB6"/>
<reference evidence="1" key="1">
    <citation type="submission" date="2021-10" db="EMBL/GenBank/DDBJ databases">
        <title>Tropical sea cucumber genome reveals ecological adaptation and Cuvierian tubules defense mechanism.</title>
        <authorList>
            <person name="Chen T."/>
        </authorList>
    </citation>
    <scope>NUCLEOTIDE SEQUENCE</scope>
    <source>
        <strain evidence="1">Nanhai2018</strain>
        <tissue evidence="1">Muscle</tissue>
    </source>
</reference>
<dbReference type="OrthoDB" id="6283219at2759"/>
<comment type="caution">
    <text evidence="1">The sequence shown here is derived from an EMBL/GenBank/DDBJ whole genome shotgun (WGS) entry which is preliminary data.</text>
</comment>
<keyword evidence="2" id="KW-1185">Reference proteome</keyword>
<gene>
    <name evidence="1" type="ORF">HOLleu_07664</name>
</gene>
<sequence length="83" mass="9401">MPPDGSLSHIMQTLNMSINMPKPDLQVFRGDPGDYYNFINNFEASVTIKLSDDRQKLTYLLQFYGGDAKYSIACCVTFRVLQG</sequence>
<proteinExistence type="predicted"/>
<organism evidence="1 2">
    <name type="scientific">Holothuria leucospilota</name>
    <name type="common">Black long sea cucumber</name>
    <name type="synonym">Mertensiothuria leucospilota</name>
    <dbReference type="NCBI Taxonomy" id="206669"/>
    <lineage>
        <taxon>Eukaryota</taxon>
        <taxon>Metazoa</taxon>
        <taxon>Echinodermata</taxon>
        <taxon>Eleutherozoa</taxon>
        <taxon>Echinozoa</taxon>
        <taxon>Holothuroidea</taxon>
        <taxon>Aspidochirotacea</taxon>
        <taxon>Aspidochirotida</taxon>
        <taxon>Holothuriidae</taxon>
        <taxon>Holothuria</taxon>
    </lineage>
</organism>
<accession>A0A9Q1CGB6</accession>
<protein>
    <submittedName>
        <fullName evidence="1">Uncharacterized protein</fullName>
    </submittedName>
</protein>
<evidence type="ECO:0000313" key="2">
    <source>
        <dbReference type="Proteomes" id="UP001152320"/>
    </source>
</evidence>
<dbReference type="EMBL" id="JAIZAY010000003">
    <property type="protein sequence ID" value="KAJ8044807.1"/>
    <property type="molecule type" value="Genomic_DNA"/>
</dbReference>